<feature type="transmembrane region" description="Helical" evidence="8">
    <location>
        <begin position="337"/>
        <end position="355"/>
    </location>
</feature>
<feature type="region of interest" description="Disordered" evidence="7">
    <location>
        <begin position="510"/>
        <end position="531"/>
    </location>
</feature>
<dbReference type="GO" id="GO:0022857">
    <property type="term" value="F:transmembrane transporter activity"/>
    <property type="evidence" value="ECO:0007669"/>
    <property type="project" value="InterPro"/>
</dbReference>
<feature type="transmembrane region" description="Helical" evidence="8">
    <location>
        <begin position="273"/>
        <end position="295"/>
    </location>
</feature>
<organism evidence="10 11">
    <name type="scientific">Stackebrandtia albiflava</name>
    <dbReference type="NCBI Taxonomy" id="406432"/>
    <lineage>
        <taxon>Bacteria</taxon>
        <taxon>Bacillati</taxon>
        <taxon>Actinomycetota</taxon>
        <taxon>Actinomycetes</taxon>
        <taxon>Glycomycetales</taxon>
        <taxon>Glycomycetaceae</taxon>
        <taxon>Stackebrandtia</taxon>
    </lineage>
</organism>
<feature type="transmembrane region" description="Helical" evidence="8">
    <location>
        <begin position="237"/>
        <end position="253"/>
    </location>
</feature>
<name>A0A562V1Z7_9ACTN</name>
<dbReference type="Proteomes" id="UP000321617">
    <property type="component" value="Unassembled WGS sequence"/>
</dbReference>
<evidence type="ECO:0000256" key="8">
    <source>
        <dbReference type="SAM" id="Phobius"/>
    </source>
</evidence>
<keyword evidence="6 8" id="KW-0472">Membrane</keyword>
<dbReference type="InterPro" id="IPR020846">
    <property type="entry name" value="MFS_dom"/>
</dbReference>
<feature type="transmembrane region" description="Helical" evidence="8">
    <location>
        <begin position="144"/>
        <end position="165"/>
    </location>
</feature>
<dbReference type="SUPFAM" id="SSF103473">
    <property type="entry name" value="MFS general substrate transporter"/>
    <property type="match status" value="1"/>
</dbReference>
<dbReference type="OrthoDB" id="3218509at2"/>
<feature type="domain" description="Major facilitator superfamily (MFS) profile" evidence="9">
    <location>
        <begin position="20"/>
        <end position="506"/>
    </location>
</feature>
<dbReference type="PROSITE" id="PS50850">
    <property type="entry name" value="MFS"/>
    <property type="match status" value="1"/>
</dbReference>
<dbReference type="CDD" id="cd17321">
    <property type="entry name" value="MFS_MMR_MDR_like"/>
    <property type="match status" value="1"/>
</dbReference>
<dbReference type="PRINTS" id="PR01036">
    <property type="entry name" value="TCRTETB"/>
</dbReference>
<protein>
    <submittedName>
        <fullName evidence="10">DHA2 family multidrug resistance protein-like MFS transporter</fullName>
    </submittedName>
</protein>
<dbReference type="Pfam" id="PF07690">
    <property type="entry name" value="MFS_1"/>
    <property type="match status" value="1"/>
</dbReference>
<dbReference type="RefSeq" id="WP_147138465.1">
    <property type="nucleotide sequence ID" value="NZ_BAABIJ010000002.1"/>
</dbReference>
<evidence type="ECO:0000256" key="6">
    <source>
        <dbReference type="ARBA" id="ARBA00023136"/>
    </source>
</evidence>
<comment type="subcellular location">
    <subcellularLocation>
        <location evidence="1">Cell membrane</location>
        <topology evidence="1">Multi-pass membrane protein</topology>
    </subcellularLocation>
</comment>
<evidence type="ECO:0000256" key="2">
    <source>
        <dbReference type="ARBA" id="ARBA00022448"/>
    </source>
</evidence>
<keyword evidence="11" id="KW-1185">Reference proteome</keyword>
<evidence type="ECO:0000256" key="1">
    <source>
        <dbReference type="ARBA" id="ARBA00004651"/>
    </source>
</evidence>
<dbReference type="EMBL" id="VLLL01000006">
    <property type="protein sequence ID" value="TWJ11832.1"/>
    <property type="molecule type" value="Genomic_DNA"/>
</dbReference>
<evidence type="ECO:0000313" key="10">
    <source>
        <dbReference type="EMBL" id="TWJ11832.1"/>
    </source>
</evidence>
<dbReference type="PANTHER" id="PTHR42718">
    <property type="entry name" value="MAJOR FACILITATOR SUPERFAMILY MULTIDRUG TRANSPORTER MFSC"/>
    <property type="match status" value="1"/>
</dbReference>
<keyword evidence="2" id="KW-0813">Transport</keyword>
<dbReference type="AlphaFoldDB" id="A0A562V1Z7"/>
<feature type="transmembrane region" description="Helical" evidence="8">
    <location>
        <begin position="307"/>
        <end position="328"/>
    </location>
</feature>
<gene>
    <name evidence="10" type="ORF">LX16_2569</name>
</gene>
<dbReference type="GO" id="GO:0005886">
    <property type="term" value="C:plasma membrane"/>
    <property type="evidence" value="ECO:0007669"/>
    <property type="project" value="UniProtKB-SubCell"/>
</dbReference>
<feature type="transmembrane region" description="Helical" evidence="8">
    <location>
        <begin position="206"/>
        <end position="225"/>
    </location>
</feature>
<evidence type="ECO:0000313" key="11">
    <source>
        <dbReference type="Proteomes" id="UP000321617"/>
    </source>
</evidence>
<dbReference type="InterPro" id="IPR036259">
    <property type="entry name" value="MFS_trans_sf"/>
</dbReference>
<evidence type="ECO:0000256" key="7">
    <source>
        <dbReference type="SAM" id="MobiDB-lite"/>
    </source>
</evidence>
<dbReference type="InterPro" id="IPR011701">
    <property type="entry name" value="MFS"/>
</dbReference>
<dbReference type="Gene3D" id="1.20.1720.10">
    <property type="entry name" value="Multidrug resistance protein D"/>
    <property type="match status" value="1"/>
</dbReference>
<feature type="transmembrane region" description="Helical" evidence="8">
    <location>
        <begin position="86"/>
        <end position="105"/>
    </location>
</feature>
<feature type="transmembrane region" description="Helical" evidence="8">
    <location>
        <begin position="361"/>
        <end position="385"/>
    </location>
</feature>
<evidence type="ECO:0000256" key="4">
    <source>
        <dbReference type="ARBA" id="ARBA00022692"/>
    </source>
</evidence>
<proteinExistence type="predicted"/>
<keyword evidence="3" id="KW-1003">Cell membrane</keyword>
<keyword evidence="5 8" id="KW-1133">Transmembrane helix</keyword>
<sequence length="531" mass="54898">MTDVSSYGPRVYGAGRRWGTLAISCLAMLLLAVDMTVLHLAVPKLVSDMAPSSTQLLWILDMYGFALAGLLITMGNLGDRIGRKRLLLIGSACFAVASLLTAYATGPELLIAARALLGVAGATLMPSTLSIIRNVFTDPKERTTAIGLWSSIGAMGFALGPLVGGALLNEFWWGSVFLINVPVCAVIVVAGAFVLPESRDPHPGRLDLPSIVMSIVGIVAVVYAMKEVVDGAWRAEVLVPGVVGLAVLVLFCVRQTRLAKPLIDVSLFRRRAFSATVSATMIGMFAMMSMSWIFAQFFQLVLGWSPLVSGLAGLPAGIGAASGGILAAKLIQTAGRAAATATGLLLAAVGFGLYSQVGIDVAYWFLVVAMIVTGFGISLTFATANDTVMASVPRTRAGAASAISETATELGGALGIAVLGSVLSAAYRSNLALPEGLPAEAARHAEDGLGTALEVAAGLPGETAGRLTETAREAFMSALSATTLTGAAVLVVLGVVVLFTMRGIPKVLDEPEQDDPAALAPPKEVAPPSYR</sequence>
<feature type="transmembrane region" description="Helical" evidence="8">
    <location>
        <begin position="54"/>
        <end position="74"/>
    </location>
</feature>
<feature type="transmembrane region" description="Helical" evidence="8">
    <location>
        <begin position="111"/>
        <end position="132"/>
    </location>
</feature>
<feature type="transmembrane region" description="Helical" evidence="8">
    <location>
        <begin position="171"/>
        <end position="194"/>
    </location>
</feature>
<comment type="caution">
    <text evidence="10">The sequence shown here is derived from an EMBL/GenBank/DDBJ whole genome shotgun (WGS) entry which is preliminary data.</text>
</comment>
<accession>A0A562V1Z7</accession>
<keyword evidence="4 8" id="KW-0812">Transmembrane</keyword>
<dbReference type="PANTHER" id="PTHR42718:SF47">
    <property type="entry name" value="METHYL VIOLOGEN RESISTANCE PROTEIN SMVA"/>
    <property type="match status" value="1"/>
</dbReference>
<feature type="transmembrane region" description="Helical" evidence="8">
    <location>
        <begin position="21"/>
        <end position="42"/>
    </location>
</feature>
<feature type="transmembrane region" description="Helical" evidence="8">
    <location>
        <begin position="474"/>
        <end position="499"/>
    </location>
</feature>
<dbReference type="Gene3D" id="1.20.1250.20">
    <property type="entry name" value="MFS general substrate transporter like domains"/>
    <property type="match status" value="1"/>
</dbReference>
<reference evidence="10 11" key="1">
    <citation type="journal article" date="2013" name="Stand. Genomic Sci.">
        <title>Genomic Encyclopedia of Type Strains, Phase I: The one thousand microbial genomes (KMG-I) project.</title>
        <authorList>
            <person name="Kyrpides N.C."/>
            <person name="Woyke T."/>
            <person name="Eisen J.A."/>
            <person name="Garrity G."/>
            <person name="Lilburn T.G."/>
            <person name="Beck B.J."/>
            <person name="Whitman W.B."/>
            <person name="Hugenholtz P."/>
            <person name="Klenk H.P."/>
        </authorList>
    </citation>
    <scope>NUCLEOTIDE SEQUENCE [LARGE SCALE GENOMIC DNA]</scope>
    <source>
        <strain evidence="10 11">DSM 45044</strain>
    </source>
</reference>
<evidence type="ECO:0000256" key="5">
    <source>
        <dbReference type="ARBA" id="ARBA00022989"/>
    </source>
</evidence>
<evidence type="ECO:0000259" key="9">
    <source>
        <dbReference type="PROSITE" id="PS50850"/>
    </source>
</evidence>
<evidence type="ECO:0000256" key="3">
    <source>
        <dbReference type="ARBA" id="ARBA00022475"/>
    </source>
</evidence>